<feature type="transmembrane region" description="Helical" evidence="1">
    <location>
        <begin position="47"/>
        <end position="66"/>
    </location>
</feature>
<dbReference type="AlphaFoldDB" id="A0ABD6BZ99"/>
<dbReference type="RefSeq" id="WP_256417556.1">
    <property type="nucleotide sequence ID" value="NZ_JANHDL010000002.1"/>
</dbReference>
<name>A0ABD6BZ99_9EURY</name>
<keyword evidence="1" id="KW-0472">Membrane</keyword>
<comment type="caution">
    <text evidence="2">The sequence shown here is derived from an EMBL/GenBank/DDBJ whole genome shotgun (WGS) entry which is preliminary data.</text>
</comment>
<accession>A0ABD6BZ99</accession>
<sequence length="147" mass="15144">MPSLHTLLIGPPRSRPRPDPRLVAPPACFALVFVAYATGVFEIAGGVVFLAGEAAVVGVLAAAGLAYRRSGLIAPWTTVYAALLGYSADHYLLGLPGRPFAERVAALLGPDGLVYLGVQAVVLGTLAWVIGVVATLAVGTLRERAAI</sequence>
<protein>
    <submittedName>
        <fullName evidence="2">Uncharacterized protein</fullName>
    </submittedName>
</protein>
<proteinExistence type="predicted"/>
<organism evidence="2 3">
    <name type="scientific">Halorubrum laminariae</name>
    <dbReference type="NCBI Taxonomy" id="1433523"/>
    <lineage>
        <taxon>Archaea</taxon>
        <taxon>Methanobacteriati</taxon>
        <taxon>Methanobacteriota</taxon>
        <taxon>Stenosarchaea group</taxon>
        <taxon>Halobacteria</taxon>
        <taxon>Halobacteriales</taxon>
        <taxon>Haloferacaceae</taxon>
        <taxon>Halorubrum</taxon>
    </lineage>
</organism>
<dbReference type="EMBL" id="JBHUDB010000001">
    <property type="protein sequence ID" value="MFD1569739.1"/>
    <property type="molecule type" value="Genomic_DNA"/>
</dbReference>
<evidence type="ECO:0000313" key="3">
    <source>
        <dbReference type="Proteomes" id="UP001597185"/>
    </source>
</evidence>
<feature type="transmembrane region" description="Helical" evidence="1">
    <location>
        <begin position="113"/>
        <end position="138"/>
    </location>
</feature>
<evidence type="ECO:0000256" key="1">
    <source>
        <dbReference type="SAM" id="Phobius"/>
    </source>
</evidence>
<reference evidence="2 3" key="1">
    <citation type="journal article" date="2019" name="Int. J. Syst. Evol. Microbiol.">
        <title>The Global Catalogue of Microorganisms (GCM) 10K type strain sequencing project: providing services to taxonomists for standard genome sequencing and annotation.</title>
        <authorList>
            <consortium name="The Broad Institute Genomics Platform"/>
            <consortium name="The Broad Institute Genome Sequencing Center for Infectious Disease"/>
            <person name="Wu L."/>
            <person name="Ma J."/>
        </authorList>
    </citation>
    <scope>NUCLEOTIDE SEQUENCE [LARGE SCALE GENOMIC DNA]</scope>
    <source>
        <strain evidence="2 3">CGMCC 1.12689</strain>
    </source>
</reference>
<feature type="transmembrane region" description="Helical" evidence="1">
    <location>
        <begin position="73"/>
        <end position="93"/>
    </location>
</feature>
<keyword evidence="1" id="KW-0812">Transmembrane</keyword>
<gene>
    <name evidence="2" type="ORF">ACFR9T_03910</name>
</gene>
<evidence type="ECO:0000313" key="2">
    <source>
        <dbReference type="EMBL" id="MFD1569739.1"/>
    </source>
</evidence>
<dbReference type="Proteomes" id="UP001597185">
    <property type="component" value="Unassembled WGS sequence"/>
</dbReference>
<keyword evidence="1" id="KW-1133">Transmembrane helix</keyword>
<keyword evidence="3" id="KW-1185">Reference proteome</keyword>